<dbReference type="AlphaFoldDB" id="A0AAP2W6Q1"/>
<reference evidence="1 2" key="1">
    <citation type="submission" date="2017-11" db="EMBL/GenBank/DDBJ databases">
        <title>Isolation and Characterization of Family Methanocellaceae Species from Potential Methane Hydrate Area Offshore Southwestern Taiwan.</title>
        <authorList>
            <person name="Zhang W.-L."/>
            <person name="Chen W.-C."/>
            <person name="Lai M.-C."/>
            <person name="Chen S.-C."/>
        </authorList>
    </citation>
    <scope>NUCLEOTIDE SEQUENCE [LARGE SCALE GENOMIC DNA]</scope>
    <source>
        <strain evidence="1 2">CWC-04</strain>
    </source>
</reference>
<keyword evidence="2" id="KW-1185">Reference proteome</keyword>
<proteinExistence type="predicted"/>
<protein>
    <submittedName>
        <fullName evidence="1">Uncharacterized protein</fullName>
    </submittedName>
</protein>
<evidence type="ECO:0000313" key="1">
    <source>
        <dbReference type="EMBL" id="MCD1295527.1"/>
    </source>
</evidence>
<name>A0AAP2W6Q1_9EURY</name>
<comment type="caution">
    <text evidence="1">The sequence shown here is derived from an EMBL/GenBank/DDBJ whole genome shotgun (WGS) entry which is preliminary data.</text>
</comment>
<sequence>MIINKYLTGRNGSRPYNFRYTDRYGYIKAAIEDELLVFKKQDTDNKTDNKAYWIMSYDNLLKIQKLCNFGIKKTGNGVLIWSIS</sequence>
<organism evidence="1 2">
    <name type="scientific">Methanooceanicella nereidis</name>
    <dbReference type="NCBI Taxonomy" id="2052831"/>
    <lineage>
        <taxon>Archaea</taxon>
        <taxon>Methanobacteriati</taxon>
        <taxon>Methanobacteriota</taxon>
        <taxon>Stenosarchaea group</taxon>
        <taxon>Methanomicrobia</taxon>
        <taxon>Methanocellales</taxon>
        <taxon>Methanocellaceae</taxon>
        <taxon>Methanooceanicella</taxon>
    </lineage>
</organism>
<gene>
    <name evidence="1" type="ORF">CUJ83_11005</name>
</gene>
<evidence type="ECO:0000313" key="2">
    <source>
        <dbReference type="Proteomes" id="UP001320159"/>
    </source>
</evidence>
<accession>A0AAP2W6Q1</accession>
<dbReference type="Proteomes" id="UP001320159">
    <property type="component" value="Unassembled WGS sequence"/>
</dbReference>
<dbReference type="RefSeq" id="WP_230742383.1">
    <property type="nucleotide sequence ID" value="NZ_PGCK01000009.1"/>
</dbReference>
<dbReference type="EMBL" id="PGCK01000009">
    <property type="protein sequence ID" value="MCD1295527.1"/>
    <property type="molecule type" value="Genomic_DNA"/>
</dbReference>